<evidence type="ECO:0000259" key="1">
    <source>
        <dbReference type="Pfam" id="PF01636"/>
    </source>
</evidence>
<dbReference type="InterPro" id="IPR002575">
    <property type="entry name" value="Aminoglycoside_PTrfase"/>
</dbReference>
<evidence type="ECO:0000313" key="2">
    <source>
        <dbReference type="EMBL" id="QED48992.1"/>
    </source>
</evidence>
<gene>
    <name evidence="2" type="ORF">FSZ17_17920</name>
</gene>
<dbReference type="SUPFAM" id="SSF56112">
    <property type="entry name" value="Protein kinase-like (PK-like)"/>
    <property type="match status" value="1"/>
</dbReference>
<dbReference type="EMBL" id="CP042593">
    <property type="protein sequence ID" value="QED48992.1"/>
    <property type="molecule type" value="Genomic_DNA"/>
</dbReference>
<keyword evidence="2" id="KW-0808">Transferase</keyword>
<protein>
    <submittedName>
        <fullName evidence="2">Phosphotransferase family protein</fullName>
    </submittedName>
</protein>
<dbReference type="PANTHER" id="PTHR40086:SF1">
    <property type="entry name" value="CELL CYCLE REGULATOR CCRZ"/>
    <property type="match status" value="1"/>
</dbReference>
<dbReference type="AlphaFoldDB" id="A0A5B8Z743"/>
<sequence length="259" mass="30227">MKHLLGQEWEIVPAGGATGEAFFAKHEEQRLFLKRNSSPFLAVLSAEGIVPKLVWTKRLENGDVITAQQWLNGRELNHAEMNNERVAKLLKKIHSSKPLLGMLKRLGKSPLAPEMLLRIIEEQLDGDLKQDQTVIHSIEFLRKEILNIRCDEKTVCHCDVNHNNWLLTENNQLYLIDWDGAMIGDPAIDLGSVLYWYIPKDEWSDWVERYGRTLTKDLILRMKWYVIALTLNSIQWHKNKLRFQEMKKLLGFLNEIHDH</sequence>
<dbReference type="PANTHER" id="PTHR40086">
    <property type="entry name" value="PHOSPHOTRANSFERASE YTMP-RELATED"/>
    <property type="match status" value="1"/>
</dbReference>
<dbReference type="InterPro" id="IPR052077">
    <property type="entry name" value="CcrZ_PhaseVar_Mediator"/>
</dbReference>
<proteinExistence type="predicted"/>
<accession>A0A5B8Z743</accession>
<dbReference type="InterPro" id="IPR011009">
    <property type="entry name" value="Kinase-like_dom_sf"/>
</dbReference>
<dbReference type="Gene3D" id="3.90.1200.10">
    <property type="match status" value="1"/>
</dbReference>
<dbReference type="Proteomes" id="UP000321555">
    <property type="component" value="Chromosome"/>
</dbReference>
<name>A0A5B8Z743_CYTDA</name>
<organism evidence="2 3">
    <name type="scientific">Cytobacillus dafuensis</name>
    <name type="common">Bacillus dafuensis</name>
    <dbReference type="NCBI Taxonomy" id="1742359"/>
    <lineage>
        <taxon>Bacteria</taxon>
        <taxon>Bacillati</taxon>
        <taxon>Bacillota</taxon>
        <taxon>Bacilli</taxon>
        <taxon>Bacillales</taxon>
        <taxon>Bacillaceae</taxon>
        <taxon>Cytobacillus</taxon>
    </lineage>
</organism>
<dbReference type="RefSeq" id="WP_057772161.1">
    <property type="nucleotide sequence ID" value="NZ_CP042593.1"/>
</dbReference>
<dbReference type="KEGG" id="bda:FSZ17_17920"/>
<reference evidence="3" key="1">
    <citation type="submission" date="2019-08" db="EMBL/GenBank/DDBJ databases">
        <authorList>
            <person name="Zheng X."/>
        </authorList>
    </citation>
    <scope>NUCLEOTIDE SEQUENCE [LARGE SCALE GENOMIC DNA]</scope>
    <source>
        <strain evidence="3">FJAT-25496</strain>
    </source>
</reference>
<dbReference type="STRING" id="1742359.GCA_001439625_02754"/>
<dbReference type="GO" id="GO:0016740">
    <property type="term" value="F:transferase activity"/>
    <property type="evidence" value="ECO:0007669"/>
    <property type="project" value="UniProtKB-KW"/>
</dbReference>
<feature type="domain" description="Aminoglycoside phosphotransferase" evidence="1">
    <location>
        <begin position="14"/>
        <end position="220"/>
    </location>
</feature>
<evidence type="ECO:0000313" key="3">
    <source>
        <dbReference type="Proteomes" id="UP000321555"/>
    </source>
</evidence>
<dbReference type="OrthoDB" id="3171511at2"/>
<dbReference type="Pfam" id="PF01636">
    <property type="entry name" value="APH"/>
    <property type="match status" value="1"/>
</dbReference>
<keyword evidence="3" id="KW-1185">Reference proteome</keyword>